<dbReference type="SUPFAM" id="SSF49265">
    <property type="entry name" value="Fibronectin type III"/>
    <property type="match status" value="1"/>
</dbReference>
<reference evidence="4" key="2">
    <citation type="journal article" date="2021" name="PeerJ">
        <title>Extensive microbial diversity within the chicken gut microbiome revealed by metagenomics and culture.</title>
        <authorList>
            <person name="Gilroy R."/>
            <person name="Ravi A."/>
            <person name="Getino M."/>
            <person name="Pursley I."/>
            <person name="Horton D.L."/>
            <person name="Alikhan N.F."/>
            <person name="Baker D."/>
            <person name="Gharbi K."/>
            <person name="Hall N."/>
            <person name="Watson M."/>
            <person name="Adriaenssens E.M."/>
            <person name="Foster-Nyarko E."/>
            <person name="Jarju S."/>
            <person name="Secka A."/>
            <person name="Antonio M."/>
            <person name="Oren A."/>
            <person name="Chaudhuri R.R."/>
            <person name="La Ragione R."/>
            <person name="Hildebrand F."/>
            <person name="Pallen M.J."/>
        </authorList>
    </citation>
    <scope>NUCLEOTIDE SEQUENCE</scope>
    <source>
        <strain evidence="4">F1-3629</strain>
    </source>
</reference>
<reference evidence="4" key="1">
    <citation type="submission" date="2020-10" db="EMBL/GenBank/DDBJ databases">
        <authorList>
            <person name="Gilroy R."/>
        </authorList>
    </citation>
    <scope>NUCLEOTIDE SEQUENCE</scope>
    <source>
        <strain evidence="4">F1-3629</strain>
    </source>
</reference>
<feature type="signal peptide" evidence="2">
    <location>
        <begin position="1"/>
        <end position="22"/>
    </location>
</feature>
<evidence type="ECO:0000256" key="1">
    <source>
        <dbReference type="SAM" id="MobiDB-lite"/>
    </source>
</evidence>
<gene>
    <name evidence="4" type="ORF">IAC07_05950</name>
</gene>
<evidence type="ECO:0000256" key="2">
    <source>
        <dbReference type="SAM" id="SignalP"/>
    </source>
</evidence>
<dbReference type="EMBL" id="JADIMJ010000088">
    <property type="protein sequence ID" value="MBO8454248.1"/>
    <property type="molecule type" value="Genomic_DNA"/>
</dbReference>
<sequence>MKTLNRFFYAAMTAFASVALLASCEKDPEPGPGPKPEPEPSEPTQLATPSLSVEDQTNTSFTVTWKAVANADSYTYTLNGGAEETTSATSVEFTSLTAGDYTVKVKATTEDENYTDSEWASTKVTLEEPVEETFTLSAYLQEYGQYTKYNSAWFDATGSGVSAVKYTLMDDNTYSDEDIITLLQQGTQNESVYSFGTDELSALNAGETISSGFIKLDAETTYEFDFYVTFVSGKSELYREKVTTEAAPAPGENVEQWIGTWTVNSSDTYGWVSAGQGVSPTLLGAPKSGTITISAYGSNQVTIEGWSILGAEYPAVADVSEDGKLQFINNLAIGEADADGYQMMWMAAAELSDGAYTIIQGQFAPFTFTLSGNTATSEAYQGDLQDGGSFTCIGYEIYAANLNTGRVSIYDTTTPAYAGNITLTKQTTRPTLYTAQNPTESVRFAPLGLSPYWTTAALSAR</sequence>
<evidence type="ECO:0000259" key="3">
    <source>
        <dbReference type="SMART" id="SM00060"/>
    </source>
</evidence>
<dbReference type="InterPro" id="IPR013783">
    <property type="entry name" value="Ig-like_fold"/>
</dbReference>
<dbReference type="PROSITE" id="PS51257">
    <property type="entry name" value="PROKAR_LIPOPROTEIN"/>
    <property type="match status" value="1"/>
</dbReference>
<dbReference type="Proteomes" id="UP000771749">
    <property type="component" value="Unassembled WGS sequence"/>
</dbReference>
<comment type="caution">
    <text evidence="4">The sequence shown here is derived from an EMBL/GenBank/DDBJ whole genome shotgun (WGS) entry which is preliminary data.</text>
</comment>
<feature type="region of interest" description="Disordered" evidence="1">
    <location>
        <begin position="25"/>
        <end position="55"/>
    </location>
</feature>
<dbReference type="Gene3D" id="2.60.40.10">
    <property type="entry name" value="Immunoglobulins"/>
    <property type="match status" value="1"/>
</dbReference>
<evidence type="ECO:0000313" key="4">
    <source>
        <dbReference type="EMBL" id="MBO8454248.1"/>
    </source>
</evidence>
<dbReference type="CDD" id="cd00063">
    <property type="entry name" value="FN3"/>
    <property type="match status" value="1"/>
</dbReference>
<feature type="domain" description="Fibronectin type-III" evidence="3">
    <location>
        <begin position="45"/>
        <end position="115"/>
    </location>
</feature>
<dbReference type="InterPro" id="IPR003961">
    <property type="entry name" value="FN3_dom"/>
</dbReference>
<feature type="compositionally biased region" description="Polar residues" evidence="1">
    <location>
        <begin position="44"/>
        <end position="55"/>
    </location>
</feature>
<accession>A0A940DNX8</accession>
<proteinExistence type="predicted"/>
<dbReference type="AlphaFoldDB" id="A0A940DNX8"/>
<feature type="chain" id="PRO_5038037100" evidence="2">
    <location>
        <begin position="23"/>
        <end position="461"/>
    </location>
</feature>
<protein>
    <submittedName>
        <fullName evidence="4">Fibronectin type III domain-containing protein</fullName>
    </submittedName>
</protein>
<evidence type="ECO:0000313" key="5">
    <source>
        <dbReference type="Proteomes" id="UP000771749"/>
    </source>
</evidence>
<dbReference type="SMART" id="SM00060">
    <property type="entry name" value="FN3"/>
    <property type="match status" value="1"/>
</dbReference>
<name>A0A940DNX8_9BACT</name>
<dbReference type="InterPro" id="IPR036116">
    <property type="entry name" value="FN3_sf"/>
</dbReference>
<keyword evidence="2" id="KW-0732">Signal</keyword>
<organism evidence="4 5">
    <name type="scientific">Candidatus Cryptobacteroides gallistercoris</name>
    <dbReference type="NCBI Taxonomy" id="2840765"/>
    <lineage>
        <taxon>Bacteria</taxon>
        <taxon>Pseudomonadati</taxon>
        <taxon>Bacteroidota</taxon>
        <taxon>Bacteroidia</taxon>
        <taxon>Bacteroidales</taxon>
        <taxon>Candidatus Cryptobacteroides</taxon>
    </lineage>
</organism>